<evidence type="ECO:0000313" key="2">
    <source>
        <dbReference type="Proteomes" id="UP001549363"/>
    </source>
</evidence>
<gene>
    <name evidence="1" type="ORF">ABIA69_004556</name>
</gene>
<dbReference type="Proteomes" id="UP001549363">
    <property type="component" value="Unassembled WGS sequence"/>
</dbReference>
<protein>
    <submittedName>
        <fullName evidence="1">Uncharacterized protein</fullName>
    </submittedName>
</protein>
<reference evidence="1 2" key="1">
    <citation type="submission" date="2024-06" db="EMBL/GenBank/DDBJ databases">
        <title>Sorghum-associated microbial communities from plants grown in Nebraska, USA.</title>
        <authorList>
            <person name="Schachtman D."/>
        </authorList>
    </citation>
    <scope>NUCLEOTIDE SEQUENCE [LARGE SCALE GENOMIC DNA]</scope>
    <source>
        <strain evidence="1 2">736</strain>
    </source>
</reference>
<dbReference type="EMBL" id="JBEPSB010000038">
    <property type="protein sequence ID" value="MET4563359.1"/>
    <property type="molecule type" value="Genomic_DNA"/>
</dbReference>
<sequence>MTEIVTIRVESCEGWEGLSRERLLINNQEVMSVGPLSECPEDAILERDLVGPSDFVSLFENIIKDHNGKKIKFEYEEVEEFLIMTNQVAQQPAHVLSGIHQLNFK</sequence>
<name>A0ABV2PS49_9BACI</name>
<accession>A0ABV2PS49</accession>
<evidence type="ECO:0000313" key="1">
    <source>
        <dbReference type="EMBL" id="MET4563359.1"/>
    </source>
</evidence>
<keyword evidence="2" id="KW-1185">Reference proteome</keyword>
<dbReference type="RefSeq" id="WP_354473211.1">
    <property type="nucleotide sequence ID" value="NZ_JBEPSB010000038.1"/>
</dbReference>
<organism evidence="1 2">
    <name type="scientific">Lysinibacillus parviboronicapiens</name>
    <dbReference type="NCBI Taxonomy" id="436516"/>
    <lineage>
        <taxon>Bacteria</taxon>
        <taxon>Bacillati</taxon>
        <taxon>Bacillota</taxon>
        <taxon>Bacilli</taxon>
        <taxon>Bacillales</taxon>
        <taxon>Bacillaceae</taxon>
        <taxon>Lysinibacillus</taxon>
    </lineage>
</organism>
<comment type="caution">
    <text evidence="1">The sequence shown here is derived from an EMBL/GenBank/DDBJ whole genome shotgun (WGS) entry which is preliminary data.</text>
</comment>
<proteinExistence type="predicted"/>